<evidence type="ECO:0000313" key="2">
    <source>
        <dbReference type="Proteomes" id="UP000775877"/>
    </source>
</evidence>
<evidence type="ECO:0000313" key="1">
    <source>
        <dbReference type="EMBL" id="MCA9381421.1"/>
    </source>
</evidence>
<dbReference type="Proteomes" id="UP000775877">
    <property type="component" value="Unassembled WGS sequence"/>
</dbReference>
<comment type="caution">
    <text evidence="1">The sequence shown here is derived from an EMBL/GenBank/DDBJ whole genome shotgun (WGS) entry which is preliminary data.</text>
</comment>
<dbReference type="AlphaFoldDB" id="A0A955L2B3"/>
<name>A0A955L2B3_9BACT</name>
<reference evidence="1" key="2">
    <citation type="journal article" date="2021" name="Microbiome">
        <title>Successional dynamics and alternative stable states in a saline activated sludge microbial community over 9 years.</title>
        <authorList>
            <person name="Wang Y."/>
            <person name="Ye J."/>
            <person name="Ju F."/>
            <person name="Liu L."/>
            <person name="Boyd J.A."/>
            <person name="Deng Y."/>
            <person name="Parks D.H."/>
            <person name="Jiang X."/>
            <person name="Yin X."/>
            <person name="Woodcroft B.J."/>
            <person name="Tyson G.W."/>
            <person name="Hugenholtz P."/>
            <person name="Polz M.F."/>
            <person name="Zhang T."/>
        </authorList>
    </citation>
    <scope>NUCLEOTIDE SEQUENCE</scope>
    <source>
        <strain evidence="1">HKST-UBA13</strain>
    </source>
</reference>
<sequence>METLIQTENPTIPAAILLPAFGYASDINSVSKNLNHQTILQLGDECTELTNMNNFTHLKDIPKQGEYDLVLSYFDVGYKDSSIMQLRSRIESLSERLNSTGKARLVVRGVIPRGQHLLSQRTELDSYIQSNNIMVTNFDNRPIPFDINRIAAESNLKITYKSGVSYKQARTILKGSYDFDTYAVCITLMHNMPEA</sequence>
<proteinExistence type="predicted"/>
<gene>
    <name evidence="1" type="ORF">KC678_04100</name>
</gene>
<protein>
    <submittedName>
        <fullName evidence="1">Uncharacterized protein</fullName>
    </submittedName>
</protein>
<accession>A0A955L2B3</accession>
<organism evidence="1 2">
    <name type="scientific">Candidatus Dojkabacteria bacterium</name>
    <dbReference type="NCBI Taxonomy" id="2099670"/>
    <lineage>
        <taxon>Bacteria</taxon>
        <taxon>Candidatus Dojkabacteria</taxon>
    </lineage>
</organism>
<reference evidence="1" key="1">
    <citation type="submission" date="2020-04" db="EMBL/GenBank/DDBJ databases">
        <authorList>
            <person name="Zhang T."/>
        </authorList>
    </citation>
    <scope>NUCLEOTIDE SEQUENCE</scope>
    <source>
        <strain evidence="1">HKST-UBA13</strain>
    </source>
</reference>
<dbReference type="EMBL" id="JAGQLJ010000099">
    <property type="protein sequence ID" value="MCA9381421.1"/>
    <property type="molecule type" value="Genomic_DNA"/>
</dbReference>